<accession>A0A4Q7P277</accession>
<reference evidence="1 2" key="1">
    <citation type="submission" date="2019-02" db="EMBL/GenBank/DDBJ databases">
        <title>Genomic Encyclopedia of Type Strains, Phase IV (KMG-IV): sequencing the most valuable type-strain genomes for metagenomic binning, comparative biology and taxonomic classification.</title>
        <authorList>
            <person name="Goeker M."/>
        </authorList>
    </citation>
    <scope>NUCLEOTIDE SEQUENCE [LARGE SCALE GENOMIC DNA]</scope>
    <source>
        <strain evidence="1 2">DSM 17196</strain>
    </source>
</reference>
<comment type="caution">
    <text evidence="1">The sequence shown here is derived from an EMBL/GenBank/DDBJ whole genome shotgun (WGS) entry which is preliminary data.</text>
</comment>
<keyword evidence="2" id="KW-1185">Reference proteome</keyword>
<dbReference type="RefSeq" id="WP_130287081.1">
    <property type="nucleotide sequence ID" value="NZ_SGXE01000002.1"/>
</dbReference>
<dbReference type="OrthoDB" id="1437459at2"/>
<proteinExistence type="predicted"/>
<evidence type="ECO:0000313" key="2">
    <source>
        <dbReference type="Proteomes" id="UP000292262"/>
    </source>
</evidence>
<gene>
    <name evidence="1" type="ORF">EV197_2563</name>
</gene>
<sequence>MKLITGFLFIILVTTFTAYGQTIEQQYMEKLKFIVGDWVGVSAAYEEGKIKVQVPAYEKISYQLDKSIITIDLKSESLQLHTVIYYDAKDKTYYYNSYYQTGAGRYKATLSTDNKFIVNASPTKRFIFHAPTPDTFQEYGEKLVDGKWIKYFEDNFTRIE</sequence>
<dbReference type="EMBL" id="SGXE01000002">
    <property type="protein sequence ID" value="RZS93981.1"/>
    <property type="molecule type" value="Genomic_DNA"/>
</dbReference>
<dbReference type="Proteomes" id="UP000292262">
    <property type="component" value="Unassembled WGS sequence"/>
</dbReference>
<dbReference type="AlphaFoldDB" id="A0A4Q7P277"/>
<name>A0A4Q7P277_9FLAO</name>
<organism evidence="1 2">
    <name type="scientific">Aquimarina brevivitae</name>
    <dbReference type="NCBI Taxonomy" id="323412"/>
    <lineage>
        <taxon>Bacteria</taxon>
        <taxon>Pseudomonadati</taxon>
        <taxon>Bacteroidota</taxon>
        <taxon>Flavobacteriia</taxon>
        <taxon>Flavobacteriales</taxon>
        <taxon>Flavobacteriaceae</taxon>
        <taxon>Aquimarina</taxon>
    </lineage>
</organism>
<protein>
    <submittedName>
        <fullName evidence="1">Uncharacterized protein</fullName>
    </submittedName>
</protein>
<evidence type="ECO:0000313" key="1">
    <source>
        <dbReference type="EMBL" id="RZS93981.1"/>
    </source>
</evidence>